<dbReference type="KEGG" id="cci:CC1G_02806"/>
<organism evidence="1 2">
    <name type="scientific">Coprinopsis cinerea (strain Okayama-7 / 130 / ATCC MYA-4618 / FGSC 9003)</name>
    <name type="common">Inky cap fungus</name>
    <name type="synonym">Hormographiella aspergillata</name>
    <dbReference type="NCBI Taxonomy" id="240176"/>
    <lineage>
        <taxon>Eukaryota</taxon>
        <taxon>Fungi</taxon>
        <taxon>Dikarya</taxon>
        <taxon>Basidiomycota</taxon>
        <taxon>Agaricomycotina</taxon>
        <taxon>Agaricomycetes</taxon>
        <taxon>Agaricomycetidae</taxon>
        <taxon>Agaricales</taxon>
        <taxon>Agaricineae</taxon>
        <taxon>Psathyrellaceae</taxon>
        <taxon>Coprinopsis</taxon>
    </lineage>
</organism>
<proteinExistence type="predicted"/>
<protein>
    <submittedName>
        <fullName evidence="1">Uncharacterized protein</fullName>
    </submittedName>
</protein>
<keyword evidence="2" id="KW-1185">Reference proteome</keyword>
<dbReference type="VEuPathDB" id="FungiDB:CC1G_02806"/>
<gene>
    <name evidence="1" type="ORF">CC1G_02806</name>
</gene>
<dbReference type="OMA" id="GSISWAI"/>
<dbReference type="EMBL" id="AACS02000001">
    <property type="protein sequence ID" value="EAU93576.1"/>
    <property type="molecule type" value="Genomic_DNA"/>
</dbReference>
<reference evidence="1 2" key="1">
    <citation type="journal article" date="2010" name="Proc. Natl. Acad. Sci. U.S.A.">
        <title>Insights into evolution of multicellular fungi from the assembled chromosomes of the mushroom Coprinopsis cinerea (Coprinus cinereus).</title>
        <authorList>
            <person name="Stajich J.E."/>
            <person name="Wilke S.K."/>
            <person name="Ahren D."/>
            <person name="Au C.H."/>
            <person name="Birren B.W."/>
            <person name="Borodovsky M."/>
            <person name="Burns C."/>
            <person name="Canback B."/>
            <person name="Casselton L.A."/>
            <person name="Cheng C.K."/>
            <person name="Deng J."/>
            <person name="Dietrich F.S."/>
            <person name="Fargo D.C."/>
            <person name="Farman M.L."/>
            <person name="Gathman A.C."/>
            <person name="Goldberg J."/>
            <person name="Guigo R."/>
            <person name="Hoegger P.J."/>
            <person name="Hooker J.B."/>
            <person name="Huggins A."/>
            <person name="James T.Y."/>
            <person name="Kamada T."/>
            <person name="Kilaru S."/>
            <person name="Kodira C."/>
            <person name="Kues U."/>
            <person name="Kupfer D."/>
            <person name="Kwan H.S."/>
            <person name="Lomsadze A."/>
            <person name="Li W."/>
            <person name="Lilly W.W."/>
            <person name="Ma L.J."/>
            <person name="Mackey A.J."/>
            <person name="Manning G."/>
            <person name="Martin F."/>
            <person name="Muraguchi H."/>
            <person name="Natvig D.O."/>
            <person name="Palmerini H."/>
            <person name="Ramesh M.A."/>
            <person name="Rehmeyer C.J."/>
            <person name="Roe B.A."/>
            <person name="Shenoy N."/>
            <person name="Stanke M."/>
            <person name="Ter-Hovhannisyan V."/>
            <person name="Tunlid A."/>
            <person name="Velagapudi R."/>
            <person name="Vision T.J."/>
            <person name="Zeng Q."/>
            <person name="Zolan M.E."/>
            <person name="Pukkila P.J."/>
        </authorList>
    </citation>
    <scope>NUCLEOTIDE SEQUENCE [LARGE SCALE GENOMIC DNA]</scope>
    <source>
        <strain evidence="2">Okayama-7 / 130 / ATCC MYA-4618 / FGSC 9003</strain>
    </source>
</reference>
<dbReference type="GeneID" id="6004681"/>
<dbReference type="AlphaFoldDB" id="A8N037"/>
<sequence>MSLATSGDNLSNEEQLGSHLISSYPPAITDFYGSGSPCIYKTGPAWPVAKDPRSQKIIRAARPIHNHRIMPVWRSIVWDIVALLDSRRVDWSTIDPLAYANAGEAALICDFVITIGVKPHSLSYQAAVAAANAIDEILQAAGFPEIQVAFIESVYRLLRKLMGPLSPTFDLEGIQGLRKPFTPTLGLSIAPRSSDNRGTGGLFFRLNTDKSDNSIVLLTCAHVARPPGTSLENRAYTRENESQPREDIILLGDKSFTSATEGIVKFEMDYTKAISSWERSLSKVPPQEEGEADEVSSNLKRQHWTHLISDTKKMIAATKDLHSYVTKNLTQAPSRILGSVLHSAKIEAGDDDFLYDWAFIQIDDDKLDSKDFQGNKLFVGGNKTPVDWENFMFPQPHDHRDFHVPDDSLLQLKDYVSEAEFHNPQNYDIHDAKTLLAVKNGPTTGTTFGRVNGLESATRHYLEDGVAVTALEFIVCAYDTKTAKNDRFSDGGDSGAIVAGRDGRIIGQVVGGAGFTEGTDKTYITPYYALKKAIERKYPNADLLPAAT</sequence>
<comment type="caution">
    <text evidence="1">The sequence shown here is derived from an EMBL/GenBank/DDBJ whole genome shotgun (WGS) entry which is preliminary data.</text>
</comment>
<dbReference type="InParanoid" id="A8N037"/>
<dbReference type="OrthoDB" id="5424209at2759"/>
<dbReference type="eggNOG" id="ENOG502QR0D">
    <property type="taxonomic scope" value="Eukaryota"/>
</dbReference>
<evidence type="ECO:0000313" key="2">
    <source>
        <dbReference type="Proteomes" id="UP000001861"/>
    </source>
</evidence>
<name>A8N037_COPC7</name>
<evidence type="ECO:0000313" key="1">
    <source>
        <dbReference type="EMBL" id="EAU93576.1"/>
    </source>
</evidence>
<dbReference type="RefSeq" id="XP_001828225.1">
    <property type="nucleotide sequence ID" value="XM_001828173.2"/>
</dbReference>
<accession>A8N037</accession>
<dbReference type="Proteomes" id="UP000001861">
    <property type="component" value="Unassembled WGS sequence"/>
</dbReference>